<dbReference type="OrthoDB" id="337151at2759"/>
<dbReference type="Pfam" id="PF00856">
    <property type="entry name" value="SET"/>
    <property type="match status" value="1"/>
</dbReference>
<evidence type="ECO:0000259" key="1">
    <source>
        <dbReference type="PROSITE" id="PS50280"/>
    </source>
</evidence>
<evidence type="ECO:0000313" key="2">
    <source>
        <dbReference type="EMBL" id="CUV06222.1"/>
    </source>
</evidence>
<dbReference type="InterPro" id="IPR001214">
    <property type="entry name" value="SET_dom"/>
</dbReference>
<reference evidence="3 4" key="3">
    <citation type="submission" date="2017-10" db="EMBL/GenBank/DDBJ databases">
        <title>Consistent, comparative and evidence-based genome annotation and re-annotation for the closely-related species, Cryptosporidium parvum, C. hominis and C. tyzzeri.</title>
        <authorList>
            <person name="Baptista R.P."/>
            <person name="Li Y."/>
            <person name="Sateriale A."/>
            <person name="Striepen B."/>
            <person name="Kissinger J.C."/>
        </authorList>
    </citation>
    <scope>NUCLEOTIDE SEQUENCE [LARGE SCALE GENOMIC DNA]</scope>
    <source>
        <strain evidence="3">30976</strain>
    </source>
</reference>
<gene>
    <name evidence="2" type="ORF">CHUDEA5_2340</name>
    <name evidence="3" type="ORF">GY17_00001419</name>
</gene>
<dbReference type="VEuPathDB" id="CryptoDB:GY17_00001419"/>
<dbReference type="Proteomes" id="UP001429100">
    <property type="component" value="Unassembled WGS sequence"/>
</dbReference>
<protein>
    <submittedName>
        <fullName evidence="3">SET domain containing protein</fullName>
    </submittedName>
</protein>
<dbReference type="EMBL" id="JTAI01000013">
    <property type="protein sequence ID" value="PPS96746.1"/>
    <property type="molecule type" value="Genomic_DNA"/>
</dbReference>
<feature type="domain" description="SET" evidence="1">
    <location>
        <begin position="281"/>
        <end position="409"/>
    </location>
</feature>
<accession>A0A0S4TFM7</accession>
<reference evidence="2" key="2">
    <citation type="submission" date="2015-08" db="EMBL/GenBank/DDBJ databases">
        <authorList>
            <person name="Babu N.S."/>
            <person name="Beckwith C.J."/>
            <person name="Beseler K.G."/>
            <person name="Brison A."/>
            <person name="Carone J.V."/>
            <person name="Caskin T.P."/>
            <person name="Diamond M."/>
            <person name="Durham M.E."/>
            <person name="Foxe J.M."/>
            <person name="Go M."/>
            <person name="Henderson B.A."/>
            <person name="Jones I.B."/>
            <person name="McGettigan J.A."/>
            <person name="Micheletti S.J."/>
            <person name="Nasrallah M.E."/>
            <person name="Ortiz D."/>
            <person name="Piller C.R."/>
            <person name="Privatt S.R."/>
            <person name="Schneider S.L."/>
            <person name="Sharp S."/>
            <person name="Smith T.C."/>
            <person name="Stanton J.D."/>
            <person name="Ullery H.E."/>
            <person name="Wilson R.J."/>
            <person name="Serrano M.G."/>
            <person name="Buck G."/>
            <person name="Lee V."/>
            <person name="Wang Y."/>
            <person name="Carvalho R."/>
            <person name="Voegtly L."/>
            <person name="Shi R."/>
            <person name="Duckworth R."/>
            <person name="Johnson A."/>
            <person name="Loviza R."/>
            <person name="Walstead R."/>
            <person name="Shah Z."/>
            <person name="Kiflezghi M."/>
            <person name="Wade K."/>
            <person name="Ball S.L."/>
            <person name="Bradley K.W."/>
            <person name="Asai D.J."/>
            <person name="Bowman C.A."/>
            <person name="Russell D.A."/>
            <person name="Pope W.H."/>
            <person name="Jacobs-Sera D."/>
            <person name="Hendrix R.W."/>
            <person name="Hatfull G.F."/>
        </authorList>
    </citation>
    <scope>NUCLEOTIDE SEQUENCE [LARGE SCALE GENOMIC DNA]</scope>
</reference>
<dbReference type="VEuPathDB" id="CryptoDB:ChTU502y2012_393g0090"/>
<evidence type="ECO:0000313" key="3">
    <source>
        <dbReference type="EMBL" id="PPS96746.1"/>
    </source>
</evidence>
<name>A0A0S4TFM7_CRYHO</name>
<keyword evidence="4" id="KW-1185">Reference proteome</keyword>
<sequence length="524" mass="59631">MDSNFLEKTEDMGGELNCIFRKIKFDIPTECEENKSDCVFIKSQTFNILNSPCQSPIFLILKPEVPKASEEINQPDRNYANYSVSISIKVSPILQNDNKLSALSESLQGVISKSGDNTPENFTLFNDDENSGNYDSRNITTGSTPIVNDKIQISDKYPFDVEEVSVHFMGGTSDQSIQEKKLENKLTKRLSTIKSSIKRQLTNNRYVDICRNPEWPFIKQTSKVFSKNEQAGPKSQRGREIIQKGTEIDSSTEDKDLNLVSKNFSRGRTRQWLESLSTLFDGVYTQRSTLGRSAGLGLFSDRHFRKNDIITEFVGWVIDRKEALRLRSEGKATHICDLVKPSLYLDGEKDPKPYIGGGSFANDGSAFLGGPGNNSRFWKWYDEREGRSRVFLKATQDIQPGEEIFVGYCKDYWVDFAEKDSTNLSNKTHHISLAPRKPNKTIPGGKKRGRKRSIKVFEPIDNIEMIDSNLTDDGKCSLEFVHEMYLSPSMSEIQDEAESKRKRKSLYWDTVFNWSTSDDDEGDK</sequence>
<dbReference type="EMBL" id="LN877951">
    <property type="protein sequence ID" value="CUV06222.1"/>
    <property type="molecule type" value="Genomic_DNA"/>
</dbReference>
<dbReference type="Proteomes" id="UP000199752">
    <property type="component" value="Chromosome 5"/>
</dbReference>
<dbReference type="AlphaFoldDB" id="A0A0S4TFM7"/>
<organism evidence="2">
    <name type="scientific">Cryptosporidium hominis</name>
    <dbReference type="NCBI Taxonomy" id="237895"/>
    <lineage>
        <taxon>Eukaryota</taxon>
        <taxon>Sar</taxon>
        <taxon>Alveolata</taxon>
        <taxon>Apicomplexa</taxon>
        <taxon>Conoidasida</taxon>
        <taxon>Coccidia</taxon>
        <taxon>Eucoccidiorida</taxon>
        <taxon>Eimeriorina</taxon>
        <taxon>Cryptosporidiidae</taxon>
        <taxon>Cryptosporidium</taxon>
    </lineage>
</organism>
<evidence type="ECO:0000313" key="4">
    <source>
        <dbReference type="Proteomes" id="UP001429100"/>
    </source>
</evidence>
<dbReference type="InterPro" id="IPR046341">
    <property type="entry name" value="SET_dom_sf"/>
</dbReference>
<proteinExistence type="predicted"/>
<dbReference type="VEuPathDB" id="CryptoDB:Chro.50145"/>
<dbReference type="VEuPathDB" id="CryptoDB:CHUDEA5_2340"/>
<reference evidence="3 4" key="1">
    <citation type="submission" date="2014-11" db="EMBL/GenBank/DDBJ databases">
        <title>Comparative genomic analysis of Cryptosporidium hominis reveals occurrence of genetic recombination in virulent subtypes.</title>
        <authorList>
            <person name="Guo Y."/>
            <person name="Tang K."/>
            <person name="Frace M."/>
            <person name="Li N."/>
            <person name="Roellig D.M."/>
            <person name="Sammons S."/>
            <person name="Knipe K."/>
            <person name="Rowe L."/>
            <person name="Feng Y."/>
            <person name="Xiao L."/>
        </authorList>
    </citation>
    <scope>NUCLEOTIDE SEQUENCE [LARGE SCALE GENOMIC DNA]</scope>
    <source>
        <strain evidence="3">30976</strain>
    </source>
</reference>
<dbReference type="SUPFAM" id="SSF82199">
    <property type="entry name" value="SET domain"/>
    <property type="match status" value="1"/>
</dbReference>
<dbReference type="PROSITE" id="PS50280">
    <property type="entry name" value="SET"/>
    <property type="match status" value="1"/>
</dbReference>
<dbReference type="Gene3D" id="2.170.270.10">
    <property type="entry name" value="SET domain"/>
    <property type="match status" value="1"/>
</dbReference>